<reference evidence="7 8" key="1">
    <citation type="submission" date="2023-07" db="EMBL/GenBank/DDBJ databases">
        <title>Sorghum-associated microbial communities from plants grown in Nebraska, USA.</title>
        <authorList>
            <person name="Schachtman D."/>
        </authorList>
    </citation>
    <scope>NUCLEOTIDE SEQUENCE [LARGE SCALE GENOMIC DNA]</scope>
    <source>
        <strain evidence="7 8">3773</strain>
    </source>
</reference>
<dbReference type="Pfam" id="PF18962">
    <property type="entry name" value="Por_Secre_tail"/>
    <property type="match status" value="1"/>
</dbReference>
<evidence type="ECO:0000256" key="5">
    <source>
        <dbReference type="SAM" id="SignalP"/>
    </source>
</evidence>
<gene>
    <name evidence="7" type="ORF">J2X31_002272</name>
</gene>
<keyword evidence="8" id="KW-1185">Reference proteome</keyword>
<evidence type="ECO:0000313" key="8">
    <source>
        <dbReference type="Proteomes" id="UP001255185"/>
    </source>
</evidence>
<dbReference type="GO" id="GO:0004519">
    <property type="term" value="F:endonuclease activity"/>
    <property type="evidence" value="ECO:0007669"/>
    <property type="project" value="UniProtKB-KW"/>
</dbReference>
<dbReference type="SUPFAM" id="SSF54060">
    <property type="entry name" value="His-Me finger endonucleases"/>
    <property type="match status" value="1"/>
</dbReference>
<keyword evidence="2" id="KW-0540">Nuclease</keyword>
<protein>
    <submittedName>
        <fullName evidence="7">Endonuclease I</fullName>
    </submittedName>
</protein>
<sequence>MKKNYSLFFLLFTIIGFAQAPANYYNNATGTGYALKTQLKNIISNGHVGQPYGTGLWSLYSTSLRDQYYENDNSLLDIYSENPDSADPYNYTTVSQQCGNYNAEGVCYNKEHLIPQSYFNSEMPMYSDAHHVVPSDGKVNGWRDNYPFGPVVGTTSSPCNNGATNIPCNSQNGSKKGNNANTGYSAGFTGIVFEPIDEFKGDVARSFFYFATRYETQMDEFFTSATNSTSTPAVIAMFDGSENKAFSNTFLNILITWHNNDPVSQKEIDFNNYIYTFQGNRNPFIDNPNYVCQIWSAECAALSSGSFSLENTIAIYPNPTNNHRINIQSETLLDEIQLINVNGQIIQQIKKPVFNSNTYTLENLNSGFYFLKLSSENQSVTKKIIVN</sequence>
<keyword evidence="4" id="KW-0378">Hydrolase</keyword>
<name>A0ABU1TQL2_9FLAO</name>
<keyword evidence="7" id="KW-0255">Endonuclease</keyword>
<comment type="similarity">
    <text evidence="1">Belongs to the EndA/NucM nuclease family.</text>
</comment>
<dbReference type="PANTHER" id="PTHR33607:SF2">
    <property type="entry name" value="ENDONUCLEASE-1"/>
    <property type="match status" value="1"/>
</dbReference>
<dbReference type="EMBL" id="JAVDVI010000009">
    <property type="protein sequence ID" value="MDR6968255.1"/>
    <property type="molecule type" value="Genomic_DNA"/>
</dbReference>
<comment type="caution">
    <text evidence="7">The sequence shown here is derived from an EMBL/GenBank/DDBJ whole genome shotgun (WGS) entry which is preliminary data.</text>
</comment>
<feature type="signal peptide" evidence="5">
    <location>
        <begin position="1"/>
        <end position="20"/>
    </location>
</feature>
<dbReference type="RefSeq" id="WP_310026772.1">
    <property type="nucleotide sequence ID" value="NZ_JAVDVI010000009.1"/>
</dbReference>
<evidence type="ECO:0000256" key="4">
    <source>
        <dbReference type="ARBA" id="ARBA00022801"/>
    </source>
</evidence>
<accession>A0ABU1TQL2</accession>
<dbReference type="InterPro" id="IPR044925">
    <property type="entry name" value="His-Me_finger_sf"/>
</dbReference>
<evidence type="ECO:0000313" key="7">
    <source>
        <dbReference type="EMBL" id="MDR6968255.1"/>
    </source>
</evidence>
<dbReference type="Pfam" id="PF04231">
    <property type="entry name" value="Endonuclease_1"/>
    <property type="match status" value="1"/>
</dbReference>
<proteinExistence type="inferred from homology"/>
<dbReference type="NCBIfam" id="TIGR04183">
    <property type="entry name" value="Por_Secre_tail"/>
    <property type="match status" value="1"/>
</dbReference>
<evidence type="ECO:0000259" key="6">
    <source>
        <dbReference type="Pfam" id="PF18962"/>
    </source>
</evidence>
<keyword evidence="3 5" id="KW-0732">Signal</keyword>
<dbReference type="InterPro" id="IPR026444">
    <property type="entry name" value="Secre_tail"/>
</dbReference>
<dbReference type="PANTHER" id="PTHR33607">
    <property type="entry name" value="ENDONUCLEASE-1"/>
    <property type="match status" value="1"/>
</dbReference>
<dbReference type="InterPro" id="IPR007346">
    <property type="entry name" value="Endonuclease-I"/>
</dbReference>
<feature type="domain" description="Secretion system C-terminal sorting" evidence="6">
    <location>
        <begin position="315"/>
        <end position="386"/>
    </location>
</feature>
<feature type="chain" id="PRO_5046195749" evidence="5">
    <location>
        <begin position="21"/>
        <end position="387"/>
    </location>
</feature>
<organism evidence="7 8">
    <name type="scientific">Flavobacterium arsenatis</name>
    <dbReference type="NCBI Taxonomy" id="1484332"/>
    <lineage>
        <taxon>Bacteria</taxon>
        <taxon>Pseudomonadati</taxon>
        <taxon>Bacteroidota</taxon>
        <taxon>Flavobacteriia</taxon>
        <taxon>Flavobacteriales</taxon>
        <taxon>Flavobacteriaceae</taxon>
        <taxon>Flavobacterium</taxon>
    </lineage>
</organism>
<evidence type="ECO:0000256" key="1">
    <source>
        <dbReference type="ARBA" id="ARBA00006429"/>
    </source>
</evidence>
<evidence type="ECO:0000256" key="3">
    <source>
        <dbReference type="ARBA" id="ARBA00022729"/>
    </source>
</evidence>
<evidence type="ECO:0000256" key="2">
    <source>
        <dbReference type="ARBA" id="ARBA00022722"/>
    </source>
</evidence>
<dbReference type="Proteomes" id="UP001255185">
    <property type="component" value="Unassembled WGS sequence"/>
</dbReference>